<gene>
    <name evidence="2" type="ORF">F4556_005959</name>
</gene>
<protein>
    <recommendedName>
        <fullName evidence="4">Translation initiation factor 2</fullName>
    </recommendedName>
</protein>
<accession>A0A7W7SHB3</accession>
<feature type="region of interest" description="Disordered" evidence="1">
    <location>
        <begin position="339"/>
        <end position="360"/>
    </location>
</feature>
<dbReference type="SUPFAM" id="SSF53756">
    <property type="entry name" value="UDP-Glycosyltransferase/glycogen phosphorylase"/>
    <property type="match status" value="1"/>
</dbReference>
<organism evidence="2 3">
    <name type="scientific">Kitasatospora gansuensis</name>
    <dbReference type="NCBI Taxonomy" id="258050"/>
    <lineage>
        <taxon>Bacteria</taxon>
        <taxon>Bacillati</taxon>
        <taxon>Actinomycetota</taxon>
        <taxon>Actinomycetes</taxon>
        <taxon>Kitasatosporales</taxon>
        <taxon>Streptomycetaceae</taxon>
        <taxon>Kitasatospora</taxon>
    </lineage>
</organism>
<keyword evidence="3" id="KW-1185">Reference proteome</keyword>
<dbReference type="EMBL" id="JACHJR010000001">
    <property type="protein sequence ID" value="MBB4950424.1"/>
    <property type="molecule type" value="Genomic_DNA"/>
</dbReference>
<dbReference type="AlphaFoldDB" id="A0A7W7SHB3"/>
<evidence type="ECO:0000313" key="2">
    <source>
        <dbReference type="EMBL" id="MBB4950424.1"/>
    </source>
</evidence>
<evidence type="ECO:0000256" key="1">
    <source>
        <dbReference type="SAM" id="MobiDB-lite"/>
    </source>
</evidence>
<dbReference type="RefSeq" id="WP_184921583.1">
    <property type="nucleotide sequence ID" value="NZ_JACHJR010000001.1"/>
</dbReference>
<name>A0A7W7SHB3_9ACTN</name>
<comment type="caution">
    <text evidence="2">The sequence shown here is derived from an EMBL/GenBank/DDBJ whole genome shotgun (WGS) entry which is preliminary data.</text>
</comment>
<evidence type="ECO:0008006" key="4">
    <source>
        <dbReference type="Google" id="ProtNLM"/>
    </source>
</evidence>
<reference evidence="2 3" key="1">
    <citation type="submission" date="2020-08" db="EMBL/GenBank/DDBJ databases">
        <title>Sequencing the genomes of 1000 actinobacteria strains.</title>
        <authorList>
            <person name="Klenk H.-P."/>
        </authorList>
    </citation>
    <scope>NUCLEOTIDE SEQUENCE [LARGE SCALE GENOMIC DNA]</scope>
    <source>
        <strain evidence="2 3">DSM 44786</strain>
    </source>
</reference>
<proteinExistence type="predicted"/>
<feature type="compositionally biased region" description="Polar residues" evidence="1">
    <location>
        <begin position="347"/>
        <end position="357"/>
    </location>
</feature>
<dbReference type="Proteomes" id="UP000573327">
    <property type="component" value="Unassembled WGS sequence"/>
</dbReference>
<evidence type="ECO:0000313" key="3">
    <source>
        <dbReference type="Proteomes" id="UP000573327"/>
    </source>
</evidence>
<sequence length="553" mass="59480">MRVDAVDRRWHTVAPERMVLGVVHNVTSATRLLDLLSVFRGDDRVGVVFTCTGSSALDPGTREFITTMGMPYLPWEEAKAAALDVAIATNRGGDLHNLLTPLIGSPHGAGYNKTLSREPGAGSREPGAFGLTAEWLVHEGRVVPAAIVLSHHEQLDRLAEGCPEAVPVAVVAGDPCADQLAAAVPFRSAYRRAFGLLPGQRLVLLSSTWAEGSLLGSPGHRQLRRALAELPADEYRVIAAVHPNAWFKEGPWNVRRLLGDLTEAGLLLPAPETETWKAALVAADAVIGDHGSLTLYAAHLGTPVLLGAFSDTKVAPGSPMARLGATTARLTDHPLPEQLAALPRPTPQQSAQQSAVTSHPGEAAALHRRLFYRSLDLPEPPYPARTLPIPLPESIGADPRLPVLPPMYVTVSPTAPDTVLIRRHPARLTDRQPTDSHLVADRHDPDPTFPGSAELLLLPADRTFDTEWADLAGPFRLGAPVIALEQPDHACLLLLPNGQRRQARWESRPAWADFTHAASALHRQLLEHPAERTRLTLTAGADMPPGVLLITPA</sequence>